<evidence type="ECO:0000259" key="5">
    <source>
        <dbReference type="Pfam" id="PF08281"/>
    </source>
</evidence>
<proteinExistence type="inferred from homology"/>
<keyword evidence="4" id="KW-0804">Transcription</keyword>
<dbReference type="PANTHER" id="PTHR43133:SF46">
    <property type="entry name" value="RNA POLYMERASE SIGMA-70 FACTOR ECF SUBFAMILY"/>
    <property type="match status" value="1"/>
</dbReference>
<evidence type="ECO:0000256" key="3">
    <source>
        <dbReference type="ARBA" id="ARBA00023082"/>
    </source>
</evidence>
<dbReference type="PANTHER" id="PTHR43133">
    <property type="entry name" value="RNA POLYMERASE ECF-TYPE SIGMA FACTO"/>
    <property type="match status" value="1"/>
</dbReference>
<reference evidence="6" key="1">
    <citation type="submission" date="2020-10" db="EMBL/GenBank/DDBJ databases">
        <authorList>
            <person name="Lu T."/>
            <person name="Wang Q."/>
            <person name="Han X."/>
        </authorList>
    </citation>
    <scope>NUCLEOTIDE SEQUENCE</scope>
    <source>
        <strain evidence="6">WQ 366</strain>
    </source>
</reference>
<dbReference type="InterPro" id="IPR013324">
    <property type="entry name" value="RNA_pol_sigma_r3/r4-like"/>
</dbReference>
<dbReference type="RefSeq" id="WP_225552042.1">
    <property type="nucleotide sequence ID" value="NZ_JADEYP010000007.1"/>
</dbReference>
<dbReference type="SUPFAM" id="SSF88946">
    <property type="entry name" value="Sigma2 domain of RNA polymerase sigma factors"/>
    <property type="match status" value="1"/>
</dbReference>
<dbReference type="Gene3D" id="1.10.1740.10">
    <property type="match status" value="1"/>
</dbReference>
<organism evidence="6 7">
    <name type="scientific">Sphingobacterium bovistauri</name>
    <dbReference type="NCBI Taxonomy" id="2781959"/>
    <lineage>
        <taxon>Bacteria</taxon>
        <taxon>Pseudomonadati</taxon>
        <taxon>Bacteroidota</taxon>
        <taxon>Sphingobacteriia</taxon>
        <taxon>Sphingobacteriales</taxon>
        <taxon>Sphingobacteriaceae</taxon>
        <taxon>Sphingobacterium</taxon>
    </lineage>
</organism>
<name>A0ABS7Z3F3_9SPHI</name>
<dbReference type="Proteomes" id="UP001165302">
    <property type="component" value="Unassembled WGS sequence"/>
</dbReference>
<evidence type="ECO:0000256" key="2">
    <source>
        <dbReference type="ARBA" id="ARBA00023015"/>
    </source>
</evidence>
<sequence>MSRELLKYKLLWERIMQDDIDAFLDLYKELYYYLVNAGIKTCADQDIASQAVDDIFFDIWEKRAKLSRVENVQAYLLTSIKRRIFRIINKQKRTELALLNSYSESDWIEEGYETFIIRIQTDELLKLRLKEAIGQLTYRQKQLIYYKFFEGYSYEKIAELTDQTIKTAYNTIYDALKVLRIKLKS</sequence>
<dbReference type="Gene3D" id="1.10.10.10">
    <property type="entry name" value="Winged helix-like DNA-binding domain superfamily/Winged helix DNA-binding domain"/>
    <property type="match status" value="1"/>
</dbReference>
<keyword evidence="7" id="KW-1185">Reference proteome</keyword>
<dbReference type="EMBL" id="JADEYP010000007">
    <property type="protein sequence ID" value="MCA5004655.1"/>
    <property type="molecule type" value="Genomic_DNA"/>
</dbReference>
<dbReference type="CDD" id="cd06171">
    <property type="entry name" value="Sigma70_r4"/>
    <property type="match status" value="1"/>
</dbReference>
<dbReference type="InterPro" id="IPR013249">
    <property type="entry name" value="RNA_pol_sigma70_r4_t2"/>
</dbReference>
<dbReference type="InterPro" id="IPR039425">
    <property type="entry name" value="RNA_pol_sigma-70-like"/>
</dbReference>
<dbReference type="SUPFAM" id="SSF88659">
    <property type="entry name" value="Sigma3 and sigma4 domains of RNA polymerase sigma factors"/>
    <property type="match status" value="1"/>
</dbReference>
<gene>
    <name evidence="6" type="ORF">IPZ78_05735</name>
</gene>
<keyword evidence="3" id="KW-0731">Sigma factor</keyword>
<comment type="caution">
    <text evidence="6">The sequence shown here is derived from an EMBL/GenBank/DDBJ whole genome shotgun (WGS) entry which is preliminary data.</text>
</comment>
<keyword evidence="2" id="KW-0805">Transcription regulation</keyword>
<protein>
    <submittedName>
        <fullName evidence="6">RNA polymerase sigma factor</fullName>
    </submittedName>
</protein>
<dbReference type="InterPro" id="IPR036388">
    <property type="entry name" value="WH-like_DNA-bd_sf"/>
</dbReference>
<evidence type="ECO:0000256" key="1">
    <source>
        <dbReference type="ARBA" id="ARBA00010641"/>
    </source>
</evidence>
<feature type="domain" description="RNA polymerase sigma factor 70 region 4 type 2" evidence="5">
    <location>
        <begin position="127"/>
        <end position="177"/>
    </location>
</feature>
<evidence type="ECO:0000256" key="4">
    <source>
        <dbReference type="ARBA" id="ARBA00023163"/>
    </source>
</evidence>
<accession>A0ABS7Z3F3</accession>
<dbReference type="InterPro" id="IPR013325">
    <property type="entry name" value="RNA_pol_sigma_r2"/>
</dbReference>
<dbReference type="Pfam" id="PF08281">
    <property type="entry name" value="Sigma70_r4_2"/>
    <property type="match status" value="1"/>
</dbReference>
<comment type="similarity">
    <text evidence="1">Belongs to the sigma-70 factor family. ECF subfamily.</text>
</comment>
<evidence type="ECO:0000313" key="6">
    <source>
        <dbReference type="EMBL" id="MCA5004655.1"/>
    </source>
</evidence>
<evidence type="ECO:0000313" key="7">
    <source>
        <dbReference type="Proteomes" id="UP001165302"/>
    </source>
</evidence>